<evidence type="ECO:0000256" key="7">
    <source>
        <dbReference type="ARBA" id="ARBA00040424"/>
    </source>
</evidence>
<keyword evidence="9" id="KW-0175">Coiled coil</keyword>
<accession>A0A8B9UM06</accession>
<dbReference type="PANTHER" id="PTHR11969">
    <property type="entry name" value="MAX DIMERIZATION, MAD"/>
    <property type="match status" value="1"/>
</dbReference>
<sequence>MEPAGGSIQALLRAAEFLERRERGTGTATGRSNRAPTALAEAEHGYASLCPARARQAAGGDRSVHNALEKHRRAQLRRCLEQLKQQVPAGTGTRPTTLSLLHRARLHIQRLQEQEVRARRVKERLRSQQQSLRQRLERLLGPAGSERLRADSLGADSLDSSRLSEHSGSDGGQCRERGSGCGGVMGWLPGADPHRCALTLAAVHRRGRGGCGGRGVRRGAAAAGRLQHREGPQLLQPPRGLVLTAPPSAPRWPPPAGNAAAGLAAWARGTGGHRAEPGTARLTGPAARSKALRGGRKRRWQPARPWQGHGTA</sequence>
<dbReference type="InterPro" id="IPR036638">
    <property type="entry name" value="HLH_DNA-bd_sf"/>
</dbReference>
<dbReference type="SUPFAM" id="SSF47459">
    <property type="entry name" value="HLH, helix-loop-helix DNA-binding domain"/>
    <property type="match status" value="1"/>
</dbReference>
<comment type="subcellular location">
    <subcellularLocation>
        <location evidence="1">Nucleus</location>
    </subcellularLocation>
</comment>
<feature type="compositionally biased region" description="Low complexity" evidence="10">
    <location>
        <begin position="151"/>
        <end position="161"/>
    </location>
</feature>
<keyword evidence="6" id="KW-0539">Nucleus</keyword>
<evidence type="ECO:0000256" key="3">
    <source>
        <dbReference type="ARBA" id="ARBA00023015"/>
    </source>
</evidence>
<dbReference type="Ensembl" id="ENSAZOT00000009996.1">
    <property type="protein sequence ID" value="ENSAZOP00000009358.1"/>
    <property type="gene ID" value="ENSAZOG00000005952.1"/>
</dbReference>
<protein>
    <recommendedName>
        <fullName evidence="7">Max dimerization protein 3</fullName>
    </recommendedName>
    <alternativeName>
        <fullName evidence="8">Max-associated protein 3</fullName>
    </alternativeName>
</protein>
<dbReference type="InterPro" id="IPR011598">
    <property type="entry name" value="bHLH_dom"/>
</dbReference>
<feature type="region of interest" description="Disordered" evidence="10">
    <location>
        <begin position="147"/>
        <end position="176"/>
    </location>
</feature>
<dbReference type="AlphaFoldDB" id="A0A8B9UM06"/>
<feature type="region of interest" description="Disordered" evidence="10">
    <location>
        <begin position="269"/>
        <end position="312"/>
    </location>
</feature>
<feature type="domain" description="BHLH" evidence="11">
    <location>
        <begin position="60"/>
        <end position="111"/>
    </location>
</feature>
<proteinExistence type="predicted"/>
<dbReference type="PANTHER" id="PTHR11969:SF6">
    <property type="entry name" value="MAX DIMERIZATION PROTEIN 3"/>
    <property type="match status" value="1"/>
</dbReference>
<keyword evidence="13" id="KW-1185">Reference proteome</keyword>
<name>A0A8B9UM06_9AVES</name>
<evidence type="ECO:0000256" key="8">
    <source>
        <dbReference type="ARBA" id="ARBA00041430"/>
    </source>
</evidence>
<feature type="compositionally biased region" description="Basic and acidic residues" evidence="10">
    <location>
        <begin position="162"/>
        <end position="176"/>
    </location>
</feature>
<dbReference type="GO" id="GO:0000978">
    <property type="term" value="F:RNA polymerase II cis-regulatory region sequence-specific DNA binding"/>
    <property type="evidence" value="ECO:0007669"/>
    <property type="project" value="TreeGrafter"/>
</dbReference>
<reference evidence="12" key="2">
    <citation type="submission" date="2025-09" db="UniProtKB">
        <authorList>
            <consortium name="Ensembl"/>
        </authorList>
    </citation>
    <scope>IDENTIFICATION</scope>
</reference>
<keyword evidence="3" id="KW-0805">Transcription regulation</keyword>
<dbReference type="PROSITE" id="PS50888">
    <property type="entry name" value="BHLH"/>
    <property type="match status" value="1"/>
</dbReference>
<feature type="compositionally biased region" description="Basic residues" evidence="10">
    <location>
        <begin position="290"/>
        <end position="301"/>
    </location>
</feature>
<dbReference type="SMART" id="SM00353">
    <property type="entry name" value="HLH"/>
    <property type="match status" value="1"/>
</dbReference>
<keyword evidence="2" id="KW-0678">Repressor</keyword>
<reference evidence="12" key="1">
    <citation type="submission" date="2025-08" db="UniProtKB">
        <authorList>
            <consortium name="Ensembl"/>
        </authorList>
    </citation>
    <scope>IDENTIFICATION</scope>
</reference>
<dbReference type="GO" id="GO:0005634">
    <property type="term" value="C:nucleus"/>
    <property type="evidence" value="ECO:0007669"/>
    <property type="project" value="UniProtKB-SubCell"/>
</dbReference>
<evidence type="ECO:0000256" key="4">
    <source>
        <dbReference type="ARBA" id="ARBA00023125"/>
    </source>
</evidence>
<evidence type="ECO:0000256" key="6">
    <source>
        <dbReference type="ARBA" id="ARBA00023242"/>
    </source>
</evidence>
<keyword evidence="4" id="KW-0238">DNA-binding</keyword>
<evidence type="ECO:0000313" key="13">
    <source>
        <dbReference type="Proteomes" id="UP000694549"/>
    </source>
</evidence>
<feature type="coiled-coil region" evidence="9">
    <location>
        <begin position="66"/>
        <end position="131"/>
    </location>
</feature>
<evidence type="ECO:0000313" key="12">
    <source>
        <dbReference type="Ensembl" id="ENSAZOP00000009358.1"/>
    </source>
</evidence>
<evidence type="ECO:0000259" key="11">
    <source>
        <dbReference type="PROSITE" id="PS50888"/>
    </source>
</evidence>
<dbReference type="Gene3D" id="4.10.280.10">
    <property type="entry name" value="Helix-loop-helix DNA-binding domain"/>
    <property type="match status" value="1"/>
</dbReference>
<keyword evidence="5" id="KW-0804">Transcription</keyword>
<evidence type="ECO:0000256" key="2">
    <source>
        <dbReference type="ARBA" id="ARBA00022491"/>
    </source>
</evidence>
<dbReference type="Proteomes" id="UP000694549">
    <property type="component" value="Unplaced"/>
</dbReference>
<evidence type="ECO:0000256" key="5">
    <source>
        <dbReference type="ARBA" id="ARBA00023163"/>
    </source>
</evidence>
<evidence type="ECO:0000256" key="9">
    <source>
        <dbReference type="SAM" id="Coils"/>
    </source>
</evidence>
<dbReference type="Pfam" id="PF00010">
    <property type="entry name" value="HLH"/>
    <property type="match status" value="1"/>
</dbReference>
<evidence type="ECO:0000256" key="10">
    <source>
        <dbReference type="SAM" id="MobiDB-lite"/>
    </source>
</evidence>
<dbReference type="GO" id="GO:0000981">
    <property type="term" value="F:DNA-binding transcription factor activity, RNA polymerase II-specific"/>
    <property type="evidence" value="ECO:0007669"/>
    <property type="project" value="TreeGrafter"/>
</dbReference>
<organism evidence="12 13">
    <name type="scientific">Anas zonorhyncha</name>
    <name type="common">Eastern spot-billed duck</name>
    <dbReference type="NCBI Taxonomy" id="75864"/>
    <lineage>
        <taxon>Eukaryota</taxon>
        <taxon>Metazoa</taxon>
        <taxon>Chordata</taxon>
        <taxon>Craniata</taxon>
        <taxon>Vertebrata</taxon>
        <taxon>Euteleostomi</taxon>
        <taxon>Archelosauria</taxon>
        <taxon>Archosauria</taxon>
        <taxon>Dinosauria</taxon>
        <taxon>Saurischia</taxon>
        <taxon>Theropoda</taxon>
        <taxon>Coelurosauria</taxon>
        <taxon>Aves</taxon>
        <taxon>Neognathae</taxon>
        <taxon>Galloanserae</taxon>
        <taxon>Anseriformes</taxon>
        <taxon>Anatidae</taxon>
        <taxon>Anatinae</taxon>
        <taxon>Anas</taxon>
    </lineage>
</organism>
<dbReference type="GO" id="GO:0046983">
    <property type="term" value="F:protein dimerization activity"/>
    <property type="evidence" value="ECO:0007669"/>
    <property type="project" value="InterPro"/>
</dbReference>
<evidence type="ECO:0000256" key="1">
    <source>
        <dbReference type="ARBA" id="ARBA00004123"/>
    </source>
</evidence>